<protein>
    <submittedName>
        <fullName evidence="2">Uncharacterized protein</fullName>
    </submittedName>
</protein>
<evidence type="ECO:0000313" key="3">
    <source>
        <dbReference type="EMBL" id="CAB4215441.1"/>
    </source>
</evidence>
<sequence>MLIIVPQHPEDHNEVLLNVCLDNWLENPENLIELTSFKNCPLSFQLTLCYPYKVFAAFQKKYHLSMPHIQELNKFWFEKICKRIGFKNTISIFNASKVYSEQAKVVINISLLEQEKIIIKNNRFRSRTMNKLLRMEKNNDNI</sequence>
<proteinExistence type="predicted"/>
<reference evidence="2" key="1">
    <citation type="submission" date="2020-05" db="EMBL/GenBank/DDBJ databases">
        <authorList>
            <person name="Chiriac C."/>
            <person name="Salcher M."/>
            <person name="Ghai R."/>
            <person name="Kavagutti S V."/>
        </authorList>
    </citation>
    <scope>NUCLEOTIDE SEQUENCE</scope>
</reference>
<dbReference type="EMBL" id="LR797425">
    <property type="protein sequence ID" value="CAB4215441.1"/>
    <property type="molecule type" value="Genomic_DNA"/>
</dbReference>
<organism evidence="2">
    <name type="scientific">uncultured Caudovirales phage</name>
    <dbReference type="NCBI Taxonomy" id="2100421"/>
    <lineage>
        <taxon>Viruses</taxon>
        <taxon>Duplodnaviria</taxon>
        <taxon>Heunggongvirae</taxon>
        <taxon>Uroviricota</taxon>
        <taxon>Caudoviricetes</taxon>
        <taxon>Peduoviridae</taxon>
        <taxon>Maltschvirus</taxon>
        <taxon>Maltschvirus maltsch</taxon>
    </lineage>
</organism>
<accession>A0A6J5S5V1</accession>
<gene>
    <name evidence="1" type="ORF">UFOVP1112_42</name>
    <name evidence="2" type="ORF">UFOVP1385_15</name>
    <name evidence="3" type="ORF">UFOVP1478_27</name>
</gene>
<name>A0A6J5S5V1_9CAUD</name>
<evidence type="ECO:0000313" key="1">
    <source>
        <dbReference type="EMBL" id="CAB4184884.1"/>
    </source>
</evidence>
<evidence type="ECO:0000313" key="2">
    <source>
        <dbReference type="EMBL" id="CAB4203897.1"/>
    </source>
</evidence>
<dbReference type="EMBL" id="LR797063">
    <property type="protein sequence ID" value="CAB4184884.1"/>
    <property type="molecule type" value="Genomic_DNA"/>
</dbReference>
<dbReference type="EMBL" id="LR797335">
    <property type="protein sequence ID" value="CAB4203897.1"/>
    <property type="molecule type" value="Genomic_DNA"/>
</dbReference>